<dbReference type="PANTHER" id="PTHR33375:SF1">
    <property type="entry name" value="CHROMOSOME-PARTITIONING PROTEIN PARB-RELATED"/>
    <property type="match status" value="1"/>
</dbReference>
<evidence type="ECO:0000313" key="4">
    <source>
        <dbReference type="Proteomes" id="UP000238296"/>
    </source>
</evidence>
<dbReference type="SUPFAM" id="SSF110849">
    <property type="entry name" value="ParB/Sulfiredoxin"/>
    <property type="match status" value="1"/>
</dbReference>
<evidence type="ECO:0000259" key="2">
    <source>
        <dbReference type="SMART" id="SM00470"/>
    </source>
</evidence>
<reference evidence="3 4" key="1">
    <citation type="journal article" date="2017" name="Int. J. Syst. Evol. Microbiol.">
        <title>Mycobacterium talmoniae sp. nov., a slowly growing mycobacterium isolated from human respiratory samples.</title>
        <authorList>
            <person name="Davidson R.M."/>
            <person name="DeGroote M.A."/>
            <person name="Marola J.L."/>
            <person name="Buss S."/>
            <person name="Jones V."/>
            <person name="McNeil M.R."/>
            <person name="Freifeld A.G."/>
            <person name="Elaine Epperson L."/>
            <person name="Hasan N.A."/>
            <person name="Jackson M."/>
            <person name="Iwen P.C."/>
            <person name="Salfinger M."/>
            <person name="Strong M."/>
        </authorList>
    </citation>
    <scope>NUCLEOTIDE SEQUENCE [LARGE SCALE GENOMIC DNA]</scope>
    <source>
        <strain evidence="3 4">ATCC BAA-2683</strain>
    </source>
</reference>
<dbReference type="AlphaFoldDB" id="A0A2S8BF00"/>
<name>A0A2S8BF00_9MYCO</name>
<dbReference type="SMART" id="SM00470">
    <property type="entry name" value="ParB"/>
    <property type="match status" value="1"/>
</dbReference>
<sequence>MTAKKTTNPTGATLEHLDPHHLDIGENVRDNAQAGQPFADLVASITEYGVLVAVSAIRAQDGTITVRDGQRRVLAARQAGLTQVPVYVVDDRADDDQTRSVERITHQIVANDHRAALTEGQRAKGIQQLLIAGLTPTKVAKALTIPKTTVDAAAAAAKSETALTALDTTQLTIEQAAVLVEFEHDAEATEYLTTAASTGEFDHRVSELRQQAATAAARADAASQYQATGHQVLDARPGWSEPLSRHRIHQLCTPEGKSVAEDIVNEKPELWAVWLEEMPVYIDTRTGEIIDDHDIDWDIDPDDDDATPEDGLIHPKHVNETTAFDPAWYCLDPAAAGLTSWSERNRGRAMTGHETEEAAAARKEAERREKRKVVALNKLGAAAQQVRQDWVKDKLLSRKTPPKGAAIFIAGQLAAHPHLLTGSHVMPTARTLLGLAEHAPIGDAVSQLPPTGDQRAAVITLALILAALETETPKDAWRNTYGSYSKSYLAFLADNGYELADIEKVITGAQKADKLYEKISNDTPNAAKVA</sequence>
<proteinExistence type="predicted"/>
<dbReference type="GO" id="GO:0005694">
    <property type="term" value="C:chromosome"/>
    <property type="evidence" value="ECO:0007669"/>
    <property type="project" value="TreeGrafter"/>
</dbReference>
<gene>
    <name evidence="3" type="ORF">C1Y40_04575</name>
</gene>
<dbReference type="InterPro" id="IPR050336">
    <property type="entry name" value="Chromosome_partition/occlusion"/>
</dbReference>
<dbReference type="PANTHER" id="PTHR33375">
    <property type="entry name" value="CHROMOSOME-PARTITIONING PROTEIN PARB-RELATED"/>
    <property type="match status" value="1"/>
</dbReference>
<evidence type="ECO:0000256" key="1">
    <source>
        <dbReference type="SAM" id="MobiDB-lite"/>
    </source>
</evidence>
<dbReference type="EMBL" id="PPEA01000657">
    <property type="protein sequence ID" value="PQM45251.1"/>
    <property type="molecule type" value="Genomic_DNA"/>
</dbReference>
<dbReference type="Pfam" id="PF02195">
    <property type="entry name" value="ParB_N"/>
    <property type="match status" value="1"/>
</dbReference>
<feature type="domain" description="ParB-like N-terminal" evidence="2">
    <location>
        <begin position="15"/>
        <end position="104"/>
    </location>
</feature>
<dbReference type="CDD" id="cd16387">
    <property type="entry name" value="ParB_N_Srx"/>
    <property type="match status" value="1"/>
</dbReference>
<feature type="region of interest" description="Disordered" evidence="1">
    <location>
        <begin position="347"/>
        <end position="367"/>
    </location>
</feature>
<comment type="caution">
    <text evidence="3">The sequence shown here is derived from an EMBL/GenBank/DDBJ whole genome shotgun (WGS) entry which is preliminary data.</text>
</comment>
<dbReference type="SUPFAM" id="SSF109709">
    <property type="entry name" value="KorB DNA-binding domain-like"/>
    <property type="match status" value="1"/>
</dbReference>
<dbReference type="GO" id="GO:0045881">
    <property type="term" value="P:positive regulation of sporulation resulting in formation of a cellular spore"/>
    <property type="evidence" value="ECO:0007669"/>
    <property type="project" value="TreeGrafter"/>
</dbReference>
<dbReference type="InterPro" id="IPR036086">
    <property type="entry name" value="ParB/Sulfiredoxin_sf"/>
</dbReference>
<protein>
    <recommendedName>
        <fullName evidence="2">ParB-like N-terminal domain-containing protein</fullName>
    </recommendedName>
</protein>
<organism evidence="3 4">
    <name type="scientific">Mycobacterium talmoniae</name>
    <dbReference type="NCBI Taxonomy" id="1858794"/>
    <lineage>
        <taxon>Bacteria</taxon>
        <taxon>Bacillati</taxon>
        <taxon>Actinomycetota</taxon>
        <taxon>Actinomycetes</taxon>
        <taxon>Mycobacteriales</taxon>
        <taxon>Mycobacteriaceae</taxon>
        <taxon>Mycobacterium</taxon>
    </lineage>
</organism>
<dbReference type="GO" id="GO:0007059">
    <property type="term" value="P:chromosome segregation"/>
    <property type="evidence" value="ECO:0007669"/>
    <property type="project" value="TreeGrafter"/>
</dbReference>
<dbReference type="Gene3D" id="1.10.10.2830">
    <property type="match status" value="1"/>
</dbReference>
<evidence type="ECO:0000313" key="3">
    <source>
        <dbReference type="EMBL" id="PQM45251.1"/>
    </source>
</evidence>
<dbReference type="InterPro" id="IPR003115">
    <property type="entry name" value="ParB_N"/>
</dbReference>
<dbReference type="Gene3D" id="3.90.1530.10">
    <property type="entry name" value="Conserved hypothetical protein from pyrococcus furiosus pfu- 392566-001, ParB domain"/>
    <property type="match status" value="1"/>
</dbReference>
<accession>A0A2S8BF00</accession>
<dbReference type="Proteomes" id="UP000238296">
    <property type="component" value="Unassembled WGS sequence"/>
</dbReference>